<keyword evidence="5" id="KW-1185">Reference proteome</keyword>
<evidence type="ECO:0000256" key="2">
    <source>
        <dbReference type="ARBA" id="ARBA00023033"/>
    </source>
</evidence>
<evidence type="ECO:0000256" key="1">
    <source>
        <dbReference type="ARBA" id="ARBA00023002"/>
    </source>
</evidence>
<dbReference type="InterPro" id="IPR011251">
    <property type="entry name" value="Luciferase-like_dom"/>
</dbReference>
<proteinExistence type="predicted"/>
<keyword evidence="2" id="KW-0503">Monooxygenase</keyword>
<sequence length="351" mass="37861">MDVGGRLTEPPDHLWMNLELGMNGATGAIFVGAEMYVPVGNHPSPTQVACQNPGVQIGMTMPVMEPHLDAATLKTWATAIDDGPFSSLCWGERICFDNPETLTLLGALSAWTERVRLVTTVIVPQLHDPVMLAKALATGDMLSGGRLTVGFGVGGRHEDYQSVGADTASQTMRGMAERVAVMNRVWAGEKTTDSVLPVGPPPVQTAGPRLLVGTIGPKTIRSAAGWADGLAGTTLDLNVDRESELFDVARTAWAEADKPAPHLATSFWFAVGDDDAARAQVHRHLRRYMNWIPAEFVDAMAPTTGWAGDEDDLRTVLRRFEEIGADEVHLIPTSSDVDQLRRVADAVADFR</sequence>
<reference evidence="4 5" key="1">
    <citation type="journal article" date="2019" name="Emerg. Microbes Infect.">
        <title>Comprehensive subspecies identification of 175 nontuberculous mycobacteria species based on 7547 genomic profiles.</title>
        <authorList>
            <person name="Matsumoto Y."/>
            <person name="Kinjo T."/>
            <person name="Motooka D."/>
            <person name="Nabeya D."/>
            <person name="Jung N."/>
            <person name="Uechi K."/>
            <person name="Horii T."/>
            <person name="Iida T."/>
            <person name="Fujita J."/>
            <person name="Nakamura S."/>
        </authorList>
    </citation>
    <scope>NUCLEOTIDE SEQUENCE [LARGE SCALE GENOMIC DNA]</scope>
    <source>
        <strain evidence="4 5">JCM 17899</strain>
    </source>
</reference>
<keyword evidence="1" id="KW-0560">Oxidoreductase</keyword>
<dbReference type="InterPro" id="IPR036661">
    <property type="entry name" value="Luciferase-like_sf"/>
</dbReference>
<dbReference type="Pfam" id="PF00296">
    <property type="entry name" value="Bac_luciferase"/>
    <property type="match status" value="1"/>
</dbReference>
<dbReference type="CDD" id="cd01097">
    <property type="entry name" value="Tetrahydromethanopterin_reductase"/>
    <property type="match status" value="1"/>
</dbReference>
<dbReference type="GO" id="GO:0005829">
    <property type="term" value="C:cytosol"/>
    <property type="evidence" value="ECO:0007669"/>
    <property type="project" value="TreeGrafter"/>
</dbReference>
<evidence type="ECO:0000313" key="5">
    <source>
        <dbReference type="Proteomes" id="UP000467193"/>
    </source>
</evidence>
<feature type="domain" description="Luciferase-like" evidence="3">
    <location>
        <begin position="69"/>
        <end position="311"/>
    </location>
</feature>
<protein>
    <submittedName>
        <fullName evidence="4">Luciferase</fullName>
    </submittedName>
</protein>
<name>A0A7I7QXS1_9MYCO</name>
<evidence type="ECO:0000259" key="3">
    <source>
        <dbReference type="Pfam" id="PF00296"/>
    </source>
</evidence>
<dbReference type="PANTHER" id="PTHR30137">
    <property type="entry name" value="LUCIFERASE-LIKE MONOOXYGENASE"/>
    <property type="match status" value="1"/>
</dbReference>
<dbReference type="GO" id="GO:0016705">
    <property type="term" value="F:oxidoreductase activity, acting on paired donors, with incorporation or reduction of molecular oxygen"/>
    <property type="evidence" value="ECO:0007669"/>
    <property type="project" value="InterPro"/>
</dbReference>
<dbReference type="Gene3D" id="3.20.20.30">
    <property type="entry name" value="Luciferase-like domain"/>
    <property type="match status" value="1"/>
</dbReference>
<organism evidence="4 5">
    <name type="scientific">Mycolicibacterium sediminis</name>
    <dbReference type="NCBI Taxonomy" id="1286180"/>
    <lineage>
        <taxon>Bacteria</taxon>
        <taxon>Bacillati</taxon>
        <taxon>Actinomycetota</taxon>
        <taxon>Actinomycetes</taxon>
        <taxon>Mycobacteriales</taxon>
        <taxon>Mycobacteriaceae</taxon>
        <taxon>Mycolicibacterium</taxon>
    </lineage>
</organism>
<dbReference type="PANTHER" id="PTHR30137:SF8">
    <property type="entry name" value="BLR5498 PROTEIN"/>
    <property type="match status" value="1"/>
</dbReference>
<dbReference type="InterPro" id="IPR050766">
    <property type="entry name" value="Bact_Lucif_Oxidored"/>
</dbReference>
<evidence type="ECO:0000313" key="4">
    <source>
        <dbReference type="EMBL" id="BBY31128.1"/>
    </source>
</evidence>
<dbReference type="GO" id="GO:0004497">
    <property type="term" value="F:monooxygenase activity"/>
    <property type="evidence" value="ECO:0007669"/>
    <property type="project" value="UniProtKB-KW"/>
</dbReference>
<gene>
    <name evidence="4" type="ORF">MSEDJ_52240</name>
</gene>
<dbReference type="KEGG" id="msei:MSEDJ_52240"/>
<dbReference type="SUPFAM" id="SSF51679">
    <property type="entry name" value="Bacterial luciferase-like"/>
    <property type="match status" value="1"/>
</dbReference>
<dbReference type="Proteomes" id="UP000467193">
    <property type="component" value="Chromosome"/>
</dbReference>
<dbReference type="EMBL" id="AP022588">
    <property type="protein sequence ID" value="BBY31128.1"/>
    <property type="molecule type" value="Genomic_DNA"/>
</dbReference>
<dbReference type="AlphaFoldDB" id="A0A7I7QXS1"/>
<accession>A0A7I7QXS1</accession>